<dbReference type="GO" id="GO:0010088">
    <property type="term" value="P:phloem development"/>
    <property type="evidence" value="ECO:0007669"/>
    <property type="project" value="InterPro"/>
</dbReference>
<dbReference type="Proteomes" id="UP000265520">
    <property type="component" value="Unassembled WGS sequence"/>
</dbReference>
<name>A0A392QW58_9FABA</name>
<evidence type="ECO:0000313" key="1">
    <source>
        <dbReference type="EMBL" id="MCI28593.1"/>
    </source>
</evidence>
<comment type="caution">
    <text evidence="1">The sequence shown here is derived from an EMBL/GenBank/DDBJ whole genome shotgun (WGS) entry which is preliminary data.</text>
</comment>
<reference evidence="1 2" key="1">
    <citation type="journal article" date="2018" name="Front. Plant Sci.">
        <title>Red Clover (Trifolium pratense) and Zigzag Clover (T. medium) - A Picture of Genomic Similarities and Differences.</title>
        <authorList>
            <person name="Dluhosova J."/>
            <person name="Istvanek J."/>
            <person name="Nedelnik J."/>
            <person name="Repkova J."/>
        </authorList>
    </citation>
    <scope>NUCLEOTIDE SEQUENCE [LARGE SCALE GENOMIC DNA]</scope>
    <source>
        <strain evidence="2">cv. 10/8</strain>
        <tissue evidence="1">Leaf</tissue>
    </source>
</reference>
<organism evidence="1 2">
    <name type="scientific">Trifolium medium</name>
    <dbReference type="NCBI Taxonomy" id="97028"/>
    <lineage>
        <taxon>Eukaryota</taxon>
        <taxon>Viridiplantae</taxon>
        <taxon>Streptophyta</taxon>
        <taxon>Embryophyta</taxon>
        <taxon>Tracheophyta</taxon>
        <taxon>Spermatophyta</taxon>
        <taxon>Magnoliopsida</taxon>
        <taxon>eudicotyledons</taxon>
        <taxon>Gunneridae</taxon>
        <taxon>Pentapetalae</taxon>
        <taxon>rosids</taxon>
        <taxon>fabids</taxon>
        <taxon>Fabales</taxon>
        <taxon>Fabaceae</taxon>
        <taxon>Papilionoideae</taxon>
        <taxon>50 kb inversion clade</taxon>
        <taxon>NPAAA clade</taxon>
        <taxon>Hologalegina</taxon>
        <taxon>IRL clade</taxon>
        <taxon>Trifolieae</taxon>
        <taxon>Trifolium</taxon>
    </lineage>
</organism>
<dbReference type="PANTHER" id="PTHR33232:SF18">
    <property type="entry name" value="PROTEIN SIEVE ELEMENT OCCLUSION B-LIKE"/>
    <property type="match status" value="1"/>
</dbReference>
<sequence length="93" mass="10708">KQELSHYGQKINIILSRLRKHITLARQQIDTAKYIQELKKLLQTPTEITVVLSFLIFPKGVPQLLFDGATKTTVCFLLLRKTKLLKKEYALAV</sequence>
<dbReference type="PANTHER" id="PTHR33232">
    <property type="entry name" value="PROTEIN SIEVE ELEMENT OCCLUSION B-LIKE"/>
    <property type="match status" value="1"/>
</dbReference>
<dbReference type="EMBL" id="LXQA010166746">
    <property type="protein sequence ID" value="MCI28593.1"/>
    <property type="molecule type" value="Genomic_DNA"/>
</dbReference>
<accession>A0A392QW58</accession>
<dbReference type="AlphaFoldDB" id="A0A392QW58"/>
<keyword evidence="2" id="KW-1185">Reference proteome</keyword>
<feature type="non-terminal residue" evidence="1">
    <location>
        <position position="1"/>
    </location>
</feature>
<dbReference type="InterPro" id="IPR039299">
    <property type="entry name" value="SEOA"/>
</dbReference>
<evidence type="ECO:0000313" key="2">
    <source>
        <dbReference type="Proteomes" id="UP000265520"/>
    </source>
</evidence>
<proteinExistence type="predicted"/>
<protein>
    <submittedName>
        <fullName evidence="1">Sieve element occlusion protein</fullName>
    </submittedName>
</protein>